<gene>
    <name evidence="2" type="ORF">KCU76_g6143</name>
</gene>
<dbReference type="PRINTS" id="PR00081">
    <property type="entry name" value="GDHRDH"/>
</dbReference>
<organism evidence="2 3">
    <name type="scientific">Aureobasidium melanogenum</name>
    <name type="common">Aureobasidium pullulans var. melanogenum</name>
    <dbReference type="NCBI Taxonomy" id="46634"/>
    <lineage>
        <taxon>Eukaryota</taxon>
        <taxon>Fungi</taxon>
        <taxon>Dikarya</taxon>
        <taxon>Ascomycota</taxon>
        <taxon>Pezizomycotina</taxon>
        <taxon>Dothideomycetes</taxon>
        <taxon>Dothideomycetidae</taxon>
        <taxon>Dothideales</taxon>
        <taxon>Saccotheciaceae</taxon>
        <taxon>Aureobasidium</taxon>
    </lineage>
</organism>
<dbReference type="PANTHER" id="PTHR43157:SF31">
    <property type="entry name" value="PHOSPHATIDYLINOSITOL-GLYCAN BIOSYNTHESIS CLASS F PROTEIN"/>
    <property type="match status" value="1"/>
</dbReference>
<accession>A0A9P8JAE8</accession>
<dbReference type="OrthoDB" id="542013at2759"/>
<protein>
    <submittedName>
        <fullName evidence="2">Retinol dehydrogenase 12</fullName>
    </submittedName>
</protein>
<dbReference type="PANTHER" id="PTHR43157">
    <property type="entry name" value="PHOSPHATIDYLINOSITOL-GLYCAN BIOSYNTHESIS CLASS F PROTEIN-RELATED"/>
    <property type="match status" value="1"/>
</dbReference>
<sequence>MGYATTFLRSQLFTKLPYPNSSFAGQTVIVTGSNTGLGLEAARHIARLGAAKVILACRTVTKGQAAAADITASEHLTSDRIEVWELNLSSHHSIKAFAQRVQRLDRLDAFIQNAGILTTQYKLEEGEESTITINVTSATLLGLSVLPKLRESASKFGVRGRLTFVGSDLQYIAKFKEAETTGSLYAALNNKEGVDMDDRYKVSKLLLLYTVREIAARSPISQDSNVIIDYLTPGACKSDIFRDDASWIQKLIMNIMISIIARTTEQGSRTLVHAASPDISTKAHGAFLMDCQVFPNGDNVDSEKGRKMQKKFTEELFAKLETIQPGITSCL</sequence>
<dbReference type="EMBL" id="JAHFXF010000202">
    <property type="protein sequence ID" value="KAG9693188.1"/>
    <property type="molecule type" value="Genomic_DNA"/>
</dbReference>
<reference evidence="2" key="1">
    <citation type="journal article" date="2021" name="J Fungi (Basel)">
        <title>Virulence traits and population genomics of the black yeast Aureobasidium melanogenum.</title>
        <authorList>
            <person name="Cernosa A."/>
            <person name="Sun X."/>
            <person name="Gostincar C."/>
            <person name="Fang C."/>
            <person name="Gunde-Cimerman N."/>
            <person name="Song Z."/>
        </authorList>
    </citation>
    <scope>NUCLEOTIDE SEQUENCE</scope>
    <source>
        <strain evidence="2">EXF-9911</strain>
    </source>
</reference>
<dbReference type="AlphaFoldDB" id="A0A9P8JAE8"/>
<reference evidence="2" key="2">
    <citation type="submission" date="2021-08" db="EMBL/GenBank/DDBJ databases">
        <authorList>
            <person name="Gostincar C."/>
            <person name="Sun X."/>
            <person name="Song Z."/>
            <person name="Gunde-Cimerman N."/>
        </authorList>
    </citation>
    <scope>NUCLEOTIDE SEQUENCE</scope>
    <source>
        <strain evidence="2">EXF-9911</strain>
    </source>
</reference>
<dbReference type="Proteomes" id="UP000779574">
    <property type="component" value="Unassembled WGS sequence"/>
</dbReference>
<dbReference type="Gene3D" id="3.40.50.720">
    <property type="entry name" value="NAD(P)-binding Rossmann-like Domain"/>
    <property type="match status" value="1"/>
</dbReference>
<dbReference type="InterPro" id="IPR002347">
    <property type="entry name" value="SDR_fam"/>
</dbReference>
<proteinExistence type="predicted"/>
<comment type="caution">
    <text evidence="2">The sequence shown here is derived from an EMBL/GenBank/DDBJ whole genome shotgun (WGS) entry which is preliminary data.</text>
</comment>
<feature type="non-terminal residue" evidence="2">
    <location>
        <position position="331"/>
    </location>
</feature>
<dbReference type="GO" id="GO:0016491">
    <property type="term" value="F:oxidoreductase activity"/>
    <property type="evidence" value="ECO:0007669"/>
    <property type="project" value="UniProtKB-KW"/>
</dbReference>
<evidence type="ECO:0000256" key="1">
    <source>
        <dbReference type="ARBA" id="ARBA00023002"/>
    </source>
</evidence>
<dbReference type="SUPFAM" id="SSF51735">
    <property type="entry name" value="NAD(P)-binding Rossmann-fold domains"/>
    <property type="match status" value="1"/>
</dbReference>
<evidence type="ECO:0000313" key="2">
    <source>
        <dbReference type="EMBL" id="KAG9693188.1"/>
    </source>
</evidence>
<keyword evidence="1" id="KW-0560">Oxidoreductase</keyword>
<dbReference type="InterPro" id="IPR036291">
    <property type="entry name" value="NAD(P)-bd_dom_sf"/>
</dbReference>
<name>A0A9P8JAE8_AURME</name>
<evidence type="ECO:0000313" key="3">
    <source>
        <dbReference type="Proteomes" id="UP000779574"/>
    </source>
</evidence>
<dbReference type="Pfam" id="PF00106">
    <property type="entry name" value="adh_short"/>
    <property type="match status" value="1"/>
</dbReference>